<evidence type="ECO:0000313" key="1">
    <source>
        <dbReference type="EMBL" id="KAJ9049798.1"/>
    </source>
</evidence>
<organism evidence="1 2">
    <name type="scientific">Entomophthora muscae</name>
    <dbReference type="NCBI Taxonomy" id="34485"/>
    <lineage>
        <taxon>Eukaryota</taxon>
        <taxon>Fungi</taxon>
        <taxon>Fungi incertae sedis</taxon>
        <taxon>Zoopagomycota</taxon>
        <taxon>Entomophthoromycotina</taxon>
        <taxon>Entomophthoromycetes</taxon>
        <taxon>Entomophthorales</taxon>
        <taxon>Entomophthoraceae</taxon>
        <taxon>Entomophthora</taxon>
    </lineage>
</organism>
<gene>
    <name evidence="1" type="primary">TAD2_3</name>
    <name evidence="1" type="ORF">DSO57_1020869</name>
</gene>
<accession>A0ACC2RI72</accession>
<dbReference type="EMBL" id="QTSX02007199">
    <property type="protein sequence ID" value="KAJ9049798.1"/>
    <property type="molecule type" value="Genomic_DNA"/>
</dbReference>
<evidence type="ECO:0000313" key="2">
    <source>
        <dbReference type="Proteomes" id="UP001165960"/>
    </source>
</evidence>
<comment type="caution">
    <text evidence="1">The sequence shown here is derived from an EMBL/GenBank/DDBJ whole genome shotgun (WGS) entry which is preliminary data.</text>
</comment>
<sequence length="188" mass="20888">MNLNQDKILEYMKLAFEQAEEAYNVGEVPVGCVFVDKTTGEVVSGGRNETNETLNGTRHAELVAYDKMFPALKEATESGLITLENYMLFVTVEPCIMCASALGYLKIDSVYYGCQNERFGGCGSVESLHESLSIHQRSYAAFGGYMREEAIMMLRKFYVRENTSAPAPKKKAARVLKTEIAPPKKASE</sequence>
<proteinExistence type="predicted"/>
<dbReference type="Proteomes" id="UP001165960">
    <property type="component" value="Unassembled WGS sequence"/>
</dbReference>
<protein>
    <submittedName>
        <fullName evidence="1">tRNA(Adenine34) deaminase, variant 2</fullName>
    </submittedName>
</protein>
<reference evidence="1" key="1">
    <citation type="submission" date="2022-04" db="EMBL/GenBank/DDBJ databases">
        <title>Genome of the entomopathogenic fungus Entomophthora muscae.</title>
        <authorList>
            <person name="Elya C."/>
            <person name="Lovett B.R."/>
            <person name="Lee E."/>
            <person name="Macias A.M."/>
            <person name="Hajek A.E."/>
            <person name="De Bivort B.L."/>
            <person name="Kasson M.T."/>
            <person name="De Fine Licht H.H."/>
            <person name="Stajich J.E."/>
        </authorList>
    </citation>
    <scope>NUCLEOTIDE SEQUENCE</scope>
    <source>
        <strain evidence="1">Berkeley</strain>
    </source>
</reference>
<keyword evidence="2" id="KW-1185">Reference proteome</keyword>
<name>A0ACC2RI72_9FUNG</name>